<dbReference type="OrthoDB" id="9808959at2"/>
<feature type="domain" description="KilA-N" evidence="1">
    <location>
        <begin position="90"/>
        <end position="193"/>
    </location>
</feature>
<name>A0A285PJ01_9HYPH</name>
<evidence type="ECO:0000313" key="3">
    <source>
        <dbReference type="Proteomes" id="UP000219439"/>
    </source>
</evidence>
<dbReference type="InterPro" id="IPR036887">
    <property type="entry name" value="HTH_APSES_sf"/>
</dbReference>
<sequence length="292" mass="32445">MSLTIPANVSILDEAAAKSVAGIGLPSIRRRSTAPRIHRERGFLMVGHVGAPCVRRLLRAVRPILHCPTTRNWSFGVGLGSIRRMQVMTELVSHAFNRTHIQQRPDDGYLSATAMCKATGKLWGNYYQNDTTKAYLSALAGSIGIPIDRLVVKIMKGPNDQRGTWVHPKVAIHLAQWLSPEFAVWCTNIIHDWMEGKRVVVKEHRRKAPARKLPDPYTFASNIPVADLLYSAQGHLNDALRTKSTTKAEWHTRVAAGCVGAMLDNMGETGLHVLHRQLASQQQTIKQMKGKV</sequence>
<organism evidence="2 3">
    <name type="scientific">Cohaesibacter gelatinilyticus</name>
    <dbReference type="NCBI Taxonomy" id="372072"/>
    <lineage>
        <taxon>Bacteria</taxon>
        <taxon>Pseudomonadati</taxon>
        <taxon>Pseudomonadota</taxon>
        <taxon>Alphaproteobacteria</taxon>
        <taxon>Hyphomicrobiales</taxon>
        <taxon>Cohaesibacteraceae</taxon>
    </lineage>
</organism>
<keyword evidence="3" id="KW-1185">Reference proteome</keyword>
<proteinExistence type="predicted"/>
<gene>
    <name evidence="2" type="ORF">SAMN06265368_4827</name>
</gene>
<dbReference type="PANTHER" id="PTHR48135:SF1">
    <property type="entry name" value="KILA-N DOMAIN-CONTAINING PROTEIN"/>
    <property type="match status" value="1"/>
</dbReference>
<dbReference type="SMART" id="SM01252">
    <property type="entry name" value="KilA-N"/>
    <property type="match status" value="1"/>
</dbReference>
<evidence type="ECO:0000259" key="1">
    <source>
        <dbReference type="PROSITE" id="PS51301"/>
    </source>
</evidence>
<dbReference type="GO" id="GO:0003677">
    <property type="term" value="F:DNA binding"/>
    <property type="evidence" value="ECO:0007669"/>
    <property type="project" value="InterPro"/>
</dbReference>
<dbReference type="SUPFAM" id="SSF54616">
    <property type="entry name" value="DNA-binding domain of Mlu1-box binding protein MBP1"/>
    <property type="match status" value="1"/>
</dbReference>
<dbReference type="PROSITE" id="PS51301">
    <property type="entry name" value="KILA_N"/>
    <property type="match status" value="1"/>
</dbReference>
<dbReference type="EMBL" id="OBEL01000011">
    <property type="protein sequence ID" value="SNZ21702.1"/>
    <property type="molecule type" value="Genomic_DNA"/>
</dbReference>
<dbReference type="InterPro" id="IPR018004">
    <property type="entry name" value="KilA/APSES_HTH"/>
</dbReference>
<dbReference type="Proteomes" id="UP000219439">
    <property type="component" value="Unassembled WGS sequence"/>
</dbReference>
<dbReference type="PANTHER" id="PTHR48135">
    <property type="match status" value="1"/>
</dbReference>
<dbReference type="Pfam" id="PF04383">
    <property type="entry name" value="KilA-N"/>
    <property type="match status" value="1"/>
</dbReference>
<dbReference type="AlphaFoldDB" id="A0A285PJ01"/>
<accession>A0A285PJ01</accession>
<reference evidence="2 3" key="1">
    <citation type="submission" date="2017-09" db="EMBL/GenBank/DDBJ databases">
        <authorList>
            <person name="Ehlers B."/>
            <person name="Leendertz F.H."/>
        </authorList>
    </citation>
    <scope>NUCLEOTIDE SEQUENCE [LARGE SCALE GENOMIC DNA]</scope>
    <source>
        <strain evidence="2 3">DSM 18289</strain>
    </source>
</reference>
<protein>
    <submittedName>
        <fullName evidence="2">KilA-N domain-containing protein</fullName>
    </submittedName>
</protein>
<evidence type="ECO:0000313" key="2">
    <source>
        <dbReference type="EMBL" id="SNZ21702.1"/>
    </source>
</evidence>
<dbReference type="InterPro" id="IPR017880">
    <property type="entry name" value="KilA_N"/>
</dbReference>